<dbReference type="InterPro" id="IPR037237">
    <property type="entry name" value="IlvD/EDD_N"/>
</dbReference>
<evidence type="ECO:0000256" key="1">
    <source>
        <dbReference type="ARBA" id="ARBA00001946"/>
    </source>
</evidence>
<evidence type="ECO:0000256" key="6">
    <source>
        <dbReference type="ARBA" id="ARBA00022842"/>
    </source>
</evidence>
<dbReference type="PANTHER" id="PTHR21000:SF5">
    <property type="entry name" value="DIHYDROXY-ACID DEHYDRATASE, MITOCHONDRIAL"/>
    <property type="match status" value="1"/>
</dbReference>
<dbReference type="NCBIfam" id="NF002068">
    <property type="entry name" value="PRK00911.1"/>
    <property type="match status" value="1"/>
</dbReference>
<dbReference type="OrthoDB" id="9807077at2"/>
<protein>
    <recommendedName>
        <fullName evidence="14 15">Dihydroxy-acid dehydratase</fullName>
        <shortName evidence="15">DAD</shortName>
        <ecNumber evidence="14 15">4.2.1.9</ecNumber>
    </recommendedName>
</protein>
<keyword evidence="5 15" id="KW-0479">Metal-binding</keyword>
<dbReference type="SUPFAM" id="SSF143975">
    <property type="entry name" value="IlvD/EDD N-terminal domain-like"/>
    <property type="match status" value="1"/>
</dbReference>
<evidence type="ECO:0000256" key="13">
    <source>
        <dbReference type="ARBA" id="ARBA00029437"/>
    </source>
</evidence>
<comment type="function">
    <text evidence="15">Functions in the biosynthesis of branched-chain amino acids. Catalyzes the dehydration of (2R,3R)-2,3-dihydroxy-3-methylpentanoate (2,3-dihydroxy-3-methylvalerate) into 2-oxo-3-methylpentanoate (2-oxo-3-methylvalerate) and of (2R)-2,3-dihydroxy-3-methylbutanoate (2,3-dihydroxyisovalerate) into 2-oxo-3-methylbutanoate (2-oxoisovalerate), the penultimate precursor to L-isoleucine and L-valine, respectively.</text>
</comment>
<dbReference type="Pfam" id="PF24877">
    <property type="entry name" value="ILV_EDD_C"/>
    <property type="match status" value="1"/>
</dbReference>
<dbReference type="PROSITE" id="PS00886">
    <property type="entry name" value="ILVD_EDD_1"/>
    <property type="match status" value="1"/>
</dbReference>
<evidence type="ECO:0000256" key="8">
    <source>
        <dbReference type="ARBA" id="ARBA00023014"/>
    </source>
</evidence>
<comment type="caution">
    <text evidence="18">The sequence shown here is derived from an EMBL/GenBank/DDBJ whole genome shotgun (WGS) entry which is preliminary data.</text>
</comment>
<feature type="modified residue" description="N6-carboxylysine" evidence="15">
    <location>
        <position position="133"/>
    </location>
</feature>
<evidence type="ECO:0000256" key="11">
    <source>
        <dbReference type="ARBA" id="ARBA00029304"/>
    </source>
</evidence>
<dbReference type="HAMAP" id="MF_00012">
    <property type="entry name" value="IlvD"/>
    <property type="match status" value="1"/>
</dbReference>
<dbReference type="FunCoup" id="A0A0M8K7B7">
    <property type="interactions" value="436"/>
</dbReference>
<dbReference type="GO" id="GO:0004160">
    <property type="term" value="F:dihydroxy-acid dehydratase activity"/>
    <property type="evidence" value="ECO:0007669"/>
    <property type="project" value="UniProtKB-UniRule"/>
</dbReference>
<keyword evidence="6 15" id="KW-0460">Magnesium</keyword>
<dbReference type="UniPathway" id="UPA00047">
    <property type="reaction ID" value="UER00057"/>
</dbReference>
<dbReference type="EMBL" id="BBZA01000015">
    <property type="protein sequence ID" value="GAP61816.1"/>
    <property type="molecule type" value="Genomic_DNA"/>
</dbReference>
<dbReference type="UniPathway" id="UPA00049">
    <property type="reaction ID" value="UER00061"/>
</dbReference>
<dbReference type="Gene3D" id="3.50.30.80">
    <property type="entry name" value="IlvD/EDD C-terminal domain-like"/>
    <property type="match status" value="1"/>
</dbReference>
<organism evidence="18 20">
    <name type="scientific">Ardenticatena maritima</name>
    <dbReference type="NCBI Taxonomy" id="872965"/>
    <lineage>
        <taxon>Bacteria</taxon>
        <taxon>Bacillati</taxon>
        <taxon>Chloroflexota</taxon>
        <taxon>Ardenticatenia</taxon>
        <taxon>Ardenticatenales</taxon>
        <taxon>Ardenticatenaceae</taxon>
        <taxon>Ardenticatena</taxon>
    </lineage>
</organism>
<dbReference type="InterPro" id="IPR056740">
    <property type="entry name" value="ILV_EDD_C"/>
</dbReference>
<evidence type="ECO:0000313" key="20">
    <source>
        <dbReference type="Proteomes" id="UP000037784"/>
    </source>
</evidence>
<feature type="binding site" evidence="15">
    <location>
        <position position="132"/>
    </location>
    <ligand>
        <name>Mg(2+)</name>
        <dbReference type="ChEBI" id="CHEBI:18420"/>
    </ligand>
</feature>
<keyword evidence="9 15" id="KW-0456">Lyase</keyword>
<reference evidence="20" key="3">
    <citation type="submission" date="2015-08" db="EMBL/GenBank/DDBJ databases">
        <title>Draft Genome Sequence of a Heterotrophic Facultative Anaerobic Bacterium Ardenticatena maritima Strain 110S.</title>
        <authorList>
            <person name="Kawaichi S."/>
            <person name="Yoshida T."/>
            <person name="Sako Y."/>
            <person name="Nakamura R."/>
        </authorList>
    </citation>
    <scope>NUCLEOTIDE SEQUENCE [LARGE SCALE GENOMIC DNA]</scope>
    <source>
        <strain evidence="20">110S</strain>
    </source>
</reference>
<comment type="catalytic activity">
    <reaction evidence="11">
        <text>(2R)-2,3-dihydroxy-3-methylbutanoate = 3-methyl-2-oxobutanoate + H2O</text>
        <dbReference type="Rhea" id="RHEA:24809"/>
        <dbReference type="ChEBI" id="CHEBI:11851"/>
        <dbReference type="ChEBI" id="CHEBI:15377"/>
        <dbReference type="ChEBI" id="CHEBI:49072"/>
        <dbReference type="EC" id="4.2.1.9"/>
    </reaction>
    <physiologicalReaction direction="left-to-right" evidence="11">
        <dbReference type="Rhea" id="RHEA:24810"/>
    </physiologicalReaction>
</comment>
<dbReference type="Proteomes" id="UP000037784">
    <property type="component" value="Unassembled WGS sequence"/>
</dbReference>
<dbReference type="Pfam" id="PF00920">
    <property type="entry name" value="ILVD_EDD_N"/>
    <property type="match status" value="1"/>
</dbReference>
<feature type="binding site" description="via carbamate group" evidence="15">
    <location>
        <position position="133"/>
    </location>
    <ligand>
        <name>Mg(2+)</name>
        <dbReference type="ChEBI" id="CHEBI:18420"/>
    </ligand>
</feature>
<evidence type="ECO:0000256" key="14">
    <source>
        <dbReference type="ARBA" id="ARBA00029490"/>
    </source>
</evidence>
<dbReference type="InterPro" id="IPR050165">
    <property type="entry name" value="DHAD_IlvD/Edd"/>
</dbReference>
<keyword evidence="4 15" id="KW-0001">2Fe-2S</keyword>
<evidence type="ECO:0000256" key="2">
    <source>
        <dbReference type="ARBA" id="ARBA00006486"/>
    </source>
</evidence>
<sequence length="569" mass="60881">MSRQEQTQERLNWRSAVITEGVARTPNRAMLRAVGFDDEDFTKPIVGLANAYSNLTPCNLGIWRLAARAEKALREAGAMPQMFGTITVSDGISMGTEGMKYSLVSREVIADAIETVCNAQAMDGLLATGGCDKNMPGAMIAIARLNIPAIFVYGGTIKPGHYDGQDLTIVSAFEAVGEYSAGRIDEETLREIERHACPGAGACGGMYTANTMSSVIEAMGMSLPYSSTMAAEDDEKVRNIEESARVLMDAIRANRRPRDIMTRKAFENAIAVVMAVGGSTNAVLHLLAMAHAADVPLSLDDFEAIRKRVPVLCDLKPSGRYVTVDFHRAGGVPQVMKILLNHGVLHGDALTITGQTIAEVLADVPDEPSPDQDVIRPWDNPLYDEGHLVVLRGNLAPEGAIAKVTGVKKRRITGPARVFESEETCLQAILDGKIQAGDVVIIRYEGPKGGPGMREMLAPTSAIIGAGLGDSVGLITDGRFSGGTYGMVVGHVAPEAAVGGPIALVQEGDMVTIDADQNLLEVHLSDEELARRRAEWTPPPPRYTRGVLAKYARLVSSSSRGAVTDLFDE</sequence>
<dbReference type="InterPro" id="IPR042096">
    <property type="entry name" value="Dihydro-acid_dehy_C"/>
</dbReference>
<comment type="cofactor">
    <cofactor evidence="15">
        <name>[2Fe-2S] cluster</name>
        <dbReference type="ChEBI" id="CHEBI:190135"/>
    </cofactor>
    <text evidence="15">Binds 1 [2Fe-2S] cluster per subunit. This cluster acts as a Lewis acid cofactor.</text>
</comment>
<keyword evidence="8 15" id="KW-0411">Iron-sulfur</keyword>
<evidence type="ECO:0000256" key="5">
    <source>
        <dbReference type="ARBA" id="ARBA00022723"/>
    </source>
</evidence>
<dbReference type="InterPro" id="IPR004404">
    <property type="entry name" value="DihydroxyA_deHydtase"/>
</dbReference>
<evidence type="ECO:0000313" key="21">
    <source>
        <dbReference type="Proteomes" id="UP000050502"/>
    </source>
</evidence>
<comment type="catalytic activity">
    <reaction evidence="15">
        <text>(2R,3R)-2,3-dihydroxy-3-methylpentanoate = (S)-3-methyl-2-oxopentanoate + H2O</text>
        <dbReference type="Rhea" id="RHEA:27694"/>
        <dbReference type="ChEBI" id="CHEBI:15377"/>
        <dbReference type="ChEBI" id="CHEBI:35146"/>
        <dbReference type="ChEBI" id="CHEBI:49258"/>
        <dbReference type="EC" id="4.2.1.9"/>
    </reaction>
</comment>
<dbReference type="RefSeq" id="WP_054491759.1">
    <property type="nucleotide sequence ID" value="NZ_BBZA01000015.1"/>
</dbReference>
<dbReference type="PROSITE" id="PS00887">
    <property type="entry name" value="ILVD_EDD_2"/>
    <property type="match status" value="1"/>
</dbReference>
<dbReference type="InParanoid" id="A0A0M8K7B7"/>
<keyword evidence="3 15" id="KW-0028">Amino-acid biosynthesis</keyword>
<evidence type="ECO:0000256" key="3">
    <source>
        <dbReference type="ARBA" id="ARBA00022605"/>
    </source>
</evidence>
<evidence type="ECO:0000313" key="19">
    <source>
        <dbReference type="EMBL" id="KPL87927.1"/>
    </source>
</evidence>
<dbReference type="NCBIfam" id="TIGR00110">
    <property type="entry name" value="ilvD"/>
    <property type="match status" value="1"/>
</dbReference>
<evidence type="ECO:0000259" key="17">
    <source>
        <dbReference type="Pfam" id="PF24877"/>
    </source>
</evidence>
<dbReference type="GO" id="GO:0000287">
    <property type="term" value="F:magnesium ion binding"/>
    <property type="evidence" value="ECO:0007669"/>
    <property type="project" value="UniProtKB-UniRule"/>
</dbReference>
<reference evidence="19 21" key="2">
    <citation type="submission" date="2015-07" db="EMBL/GenBank/DDBJ databases">
        <title>Whole genome sequence of Ardenticatena maritima DSM 23922.</title>
        <authorList>
            <person name="Hemp J."/>
            <person name="Ward L.M."/>
            <person name="Pace L.A."/>
            <person name="Fischer W.W."/>
        </authorList>
    </citation>
    <scope>NUCLEOTIDE SEQUENCE [LARGE SCALE GENOMIC DNA]</scope>
    <source>
        <strain evidence="19 21">110S</strain>
    </source>
</reference>
<dbReference type="PANTHER" id="PTHR21000">
    <property type="entry name" value="DIHYDROXY-ACID DEHYDRATASE DAD"/>
    <property type="match status" value="1"/>
</dbReference>
<dbReference type="Proteomes" id="UP000050502">
    <property type="component" value="Unassembled WGS sequence"/>
</dbReference>
<evidence type="ECO:0000256" key="15">
    <source>
        <dbReference type="HAMAP-Rule" id="MF_00012"/>
    </source>
</evidence>
<dbReference type="STRING" id="872965.SE16_10390"/>
<comment type="cofactor">
    <cofactor evidence="1 15">
        <name>Mg(2+)</name>
        <dbReference type="ChEBI" id="CHEBI:18420"/>
    </cofactor>
</comment>
<dbReference type="GO" id="GO:0009097">
    <property type="term" value="P:isoleucine biosynthetic process"/>
    <property type="evidence" value="ECO:0007669"/>
    <property type="project" value="UniProtKB-UniRule"/>
</dbReference>
<proteinExistence type="inferred from homology"/>
<keyword evidence="7 15" id="KW-0408">Iron</keyword>
<dbReference type="EC" id="4.2.1.9" evidence="14 15"/>
<comment type="caution">
    <text evidence="15">Lacks conserved residue(s) required for the propagation of feature annotation.</text>
</comment>
<dbReference type="AlphaFoldDB" id="A0A0M8K7B7"/>
<name>A0A0M8K7B7_9CHLR</name>
<evidence type="ECO:0000256" key="4">
    <source>
        <dbReference type="ARBA" id="ARBA00022714"/>
    </source>
</evidence>
<feature type="active site" description="Proton acceptor" evidence="15">
    <location>
        <position position="481"/>
    </location>
</feature>
<keyword evidence="20" id="KW-1185">Reference proteome</keyword>
<dbReference type="FunFam" id="3.50.30.80:FF:000001">
    <property type="entry name" value="Dihydroxy-acid dehydratase"/>
    <property type="match status" value="1"/>
</dbReference>
<feature type="binding site" evidence="15">
    <location>
        <position position="90"/>
    </location>
    <ligand>
        <name>Mg(2+)</name>
        <dbReference type="ChEBI" id="CHEBI:18420"/>
    </ligand>
</feature>
<dbReference type="GO" id="GO:0051537">
    <property type="term" value="F:2 iron, 2 sulfur cluster binding"/>
    <property type="evidence" value="ECO:0007669"/>
    <property type="project" value="UniProtKB-UniRule"/>
</dbReference>
<keyword evidence="10 15" id="KW-0100">Branched-chain amino acid biosynthesis</keyword>
<feature type="domain" description="Dihydroxy-acid/6-phosphogluconate dehydratase C-terminal" evidence="17">
    <location>
        <begin position="373"/>
        <end position="562"/>
    </location>
</feature>
<evidence type="ECO:0000256" key="12">
    <source>
        <dbReference type="ARBA" id="ARBA00029436"/>
    </source>
</evidence>
<evidence type="ECO:0000256" key="9">
    <source>
        <dbReference type="ARBA" id="ARBA00023239"/>
    </source>
</evidence>
<evidence type="ECO:0000313" key="18">
    <source>
        <dbReference type="EMBL" id="GAP61816.1"/>
    </source>
</evidence>
<dbReference type="SUPFAM" id="SSF52016">
    <property type="entry name" value="LeuD/IlvD-like"/>
    <property type="match status" value="1"/>
</dbReference>
<feature type="binding site" evidence="15">
    <location>
        <position position="58"/>
    </location>
    <ligand>
        <name>[2Fe-2S] cluster</name>
        <dbReference type="ChEBI" id="CHEBI:190135"/>
    </ligand>
</feature>
<evidence type="ECO:0000259" key="16">
    <source>
        <dbReference type="Pfam" id="PF00920"/>
    </source>
</evidence>
<feature type="domain" description="Dihydroxy-acid/6-phosphogluconate dehydratase N-terminal" evidence="16">
    <location>
        <begin position="43"/>
        <end position="359"/>
    </location>
</feature>
<comment type="similarity">
    <text evidence="2 15">Belongs to the IlvD/Edd family.</text>
</comment>
<dbReference type="GO" id="GO:0009099">
    <property type="term" value="P:L-valine biosynthetic process"/>
    <property type="evidence" value="ECO:0007669"/>
    <property type="project" value="UniProtKB-UniRule"/>
</dbReference>
<evidence type="ECO:0000256" key="7">
    <source>
        <dbReference type="ARBA" id="ARBA00023004"/>
    </source>
</evidence>
<comment type="pathway">
    <text evidence="12 15">Amino-acid biosynthesis; L-valine biosynthesis; L-valine from pyruvate: step 3/4.</text>
</comment>
<reference evidence="18 20" key="1">
    <citation type="journal article" date="2015" name="Genome Announc.">
        <title>Draft Genome Sequence of a Heterotrophic Facultative Anaerobic Thermophilic Bacterium, Ardenticatena maritima Strain 110ST.</title>
        <authorList>
            <person name="Kawaichi S."/>
            <person name="Yoshida T."/>
            <person name="Sako Y."/>
            <person name="Nakamura R."/>
        </authorList>
    </citation>
    <scope>NUCLEOTIDE SEQUENCE [LARGE SCALE GENOMIC DNA]</scope>
    <source>
        <strain evidence="18 20">110S</strain>
    </source>
</reference>
<dbReference type="InterPro" id="IPR000581">
    <property type="entry name" value="ILV_EDD_N"/>
</dbReference>
<comment type="subunit">
    <text evidence="15">Homodimer.</text>
</comment>
<dbReference type="PATRIC" id="fig|872965.6.peg.2130"/>
<accession>A0A0M8K7B7</accession>
<feature type="binding site" evidence="15">
    <location>
        <position position="455"/>
    </location>
    <ligand>
        <name>Mg(2+)</name>
        <dbReference type="ChEBI" id="CHEBI:18420"/>
    </ligand>
</feature>
<evidence type="ECO:0000256" key="10">
    <source>
        <dbReference type="ARBA" id="ARBA00023304"/>
    </source>
</evidence>
<dbReference type="EMBL" id="LGKN01000005">
    <property type="protein sequence ID" value="KPL87927.1"/>
    <property type="molecule type" value="Genomic_DNA"/>
</dbReference>
<dbReference type="InterPro" id="IPR020558">
    <property type="entry name" value="DiOHA_6PGluconate_deHydtase_CS"/>
</dbReference>
<gene>
    <name evidence="15 18" type="primary">ilvD</name>
    <name evidence="18" type="ORF">ARMA_0238</name>
    <name evidence="19" type="ORF">SE16_10390</name>
</gene>
<comment type="pathway">
    <text evidence="13 15">Amino-acid biosynthesis; L-isoleucine biosynthesis; L-isoleucine from 2-oxobutanoate: step 3/4.</text>
</comment>